<feature type="signal peptide" evidence="14">
    <location>
        <begin position="1"/>
        <end position="19"/>
    </location>
</feature>
<dbReference type="SUPFAM" id="SSF48264">
    <property type="entry name" value="Cytochrome P450"/>
    <property type="match status" value="1"/>
</dbReference>
<name>A0A1Q3AUT2_CEPFO</name>
<gene>
    <name evidence="15" type="ORF">CFOL_v3_03028</name>
</gene>
<dbReference type="InParanoid" id="A0A1Q3AUT2"/>
<dbReference type="InterPro" id="IPR001128">
    <property type="entry name" value="Cyt_P450"/>
</dbReference>
<evidence type="ECO:0000256" key="4">
    <source>
        <dbReference type="ARBA" id="ARBA00022617"/>
    </source>
</evidence>
<keyword evidence="16" id="KW-1185">Reference proteome</keyword>
<keyword evidence="8 13" id="KW-0560">Oxidoreductase</keyword>
<keyword evidence="7" id="KW-1133">Transmembrane helix</keyword>
<dbReference type="InterPro" id="IPR017972">
    <property type="entry name" value="Cyt_P450_CS"/>
</dbReference>
<sequence>MVFLLFILFLPLFLLFLLQKHWLHRNVHLPPGPRGLPLVGSLHQIISSNPPLYLWRLSKKYGAIMSLKLGLVPAIVISSAKLAKEVLTAQDKIFCSRPQLLGQHKLSYNGLDLAFAPYGACWRETRKVCDVHLFNSRRVQSFRSIREEEVSRMMEKISKSDAITNLSKEMMCLSSTIICRVAFGKRYENEENERNGFKEMLKETQAMLGTYFASDHFPFIGGLIDRLTGLIARLEKNFIEMDMFWQVLIDDHLDPKRPKPAQEDILDILLQIWKDGGSNIQLTWDHIKGVLMDIFIGGTDTTAASVTWAMTFLMKNPRIMKKAQEEVRNLCGNKGFVNEDDVQNLPYLKAVVKETLRLQPVDPLLIPRETMQSCKLDGHDIPVKSIVYVNAWAIGRDPEAWENPEDFNPDRFIDSYIDLKGQDFGLIPFGAGRRICPGMNMGIAIVHIALSNLLYKFDLELPAGMTREDLDFEMLPGIAMHKKNDLCIVTKDHIL</sequence>
<evidence type="ECO:0000256" key="11">
    <source>
        <dbReference type="ARBA" id="ARBA00023136"/>
    </source>
</evidence>
<evidence type="ECO:0000256" key="5">
    <source>
        <dbReference type="ARBA" id="ARBA00022692"/>
    </source>
</evidence>
<evidence type="ECO:0000256" key="2">
    <source>
        <dbReference type="ARBA" id="ARBA00004167"/>
    </source>
</evidence>
<dbReference type="PRINTS" id="PR00463">
    <property type="entry name" value="EP450I"/>
</dbReference>
<dbReference type="FunCoup" id="A0A1Q3AUT2">
    <property type="interactions" value="252"/>
</dbReference>
<keyword evidence="5" id="KW-0812">Transmembrane</keyword>
<dbReference type="Pfam" id="PF00067">
    <property type="entry name" value="p450"/>
    <property type="match status" value="1"/>
</dbReference>
<accession>A0A1Q3AUT2</accession>
<evidence type="ECO:0000256" key="10">
    <source>
        <dbReference type="ARBA" id="ARBA00023033"/>
    </source>
</evidence>
<dbReference type="GO" id="GO:0020037">
    <property type="term" value="F:heme binding"/>
    <property type="evidence" value="ECO:0007669"/>
    <property type="project" value="InterPro"/>
</dbReference>
<dbReference type="GO" id="GO:0016705">
    <property type="term" value="F:oxidoreductase activity, acting on paired donors, with incorporation or reduction of molecular oxygen"/>
    <property type="evidence" value="ECO:0007669"/>
    <property type="project" value="InterPro"/>
</dbReference>
<evidence type="ECO:0000256" key="13">
    <source>
        <dbReference type="RuleBase" id="RU000461"/>
    </source>
</evidence>
<dbReference type="AlphaFoldDB" id="A0A1Q3AUT2"/>
<reference evidence="16" key="1">
    <citation type="submission" date="2016-04" db="EMBL/GenBank/DDBJ databases">
        <title>Cephalotus genome sequencing.</title>
        <authorList>
            <person name="Fukushima K."/>
            <person name="Hasebe M."/>
            <person name="Fang X."/>
        </authorList>
    </citation>
    <scope>NUCLEOTIDE SEQUENCE [LARGE SCALE GENOMIC DNA]</scope>
    <source>
        <strain evidence="16">cv. St1</strain>
    </source>
</reference>
<comment type="subcellular location">
    <subcellularLocation>
        <location evidence="2">Membrane</location>
        <topology evidence="2">Single-pass membrane protein</topology>
    </subcellularLocation>
</comment>
<dbReference type="Proteomes" id="UP000187406">
    <property type="component" value="Unassembled WGS sequence"/>
</dbReference>
<evidence type="ECO:0000256" key="9">
    <source>
        <dbReference type="ARBA" id="ARBA00023004"/>
    </source>
</evidence>
<dbReference type="EMBL" id="BDDD01000115">
    <property type="protein sequence ID" value="GAV59497.1"/>
    <property type="molecule type" value="Genomic_DNA"/>
</dbReference>
<dbReference type="FunFam" id="1.10.630.10:FF:000011">
    <property type="entry name" value="Cytochrome P450 83B1"/>
    <property type="match status" value="1"/>
</dbReference>
<dbReference type="InterPro" id="IPR036396">
    <property type="entry name" value="Cyt_P450_sf"/>
</dbReference>
<protein>
    <submittedName>
        <fullName evidence="15">p450 domain-containing protein</fullName>
    </submittedName>
</protein>
<feature type="chain" id="PRO_5012185201" evidence="14">
    <location>
        <begin position="20"/>
        <end position="495"/>
    </location>
</feature>
<dbReference type="STRING" id="3775.A0A1Q3AUT2"/>
<dbReference type="GO" id="GO:0004497">
    <property type="term" value="F:monooxygenase activity"/>
    <property type="evidence" value="ECO:0007669"/>
    <property type="project" value="UniProtKB-KW"/>
</dbReference>
<keyword evidence="6 12" id="KW-0479">Metal-binding</keyword>
<dbReference type="PANTHER" id="PTHR47955:SF22">
    <property type="entry name" value="CYTOCHROME P450 83B1-LIKE"/>
    <property type="match status" value="1"/>
</dbReference>
<keyword evidence="11" id="KW-0472">Membrane</keyword>
<keyword evidence="14" id="KW-0732">Signal</keyword>
<evidence type="ECO:0000256" key="14">
    <source>
        <dbReference type="SAM" id="SignalP"/>
    </source>
</evidence>
<dbReference type="CDD" id="cd11072">
    <property type="entry name" value="CYP71-like"/>
    <property type="match status" value="1"/>
</dbReference>
<evidence type="ECO:0000313" key="16">
    <source>
        <dbReference type="Proteomes" id="UP000187406"/>
    </source>
</evidence>
<organism evidence="15 16">
    <name type="scientific">Cephalotus follicularis</name>
    <name type="common">Albany pitcher plant</name>
    <dbReference type="NCBI Taxonomy" id="3775"/>
    <lineage>
        <taxon>Eukaryota</taxon>
        <taxon>Viridiplantae</taxon>
        <taxon>Streptophyta</taxon>
        <taxon>Embryophyta</taxon>
        <taxon>Tracheophyta</taxon>
        <taxon>Spermatophyta</taxon>
        <taxon>Magnoliopsida</taxon>
        <taxon>eudicotyledons</taxon>
        <taxon>Gunneridae</taxon>
        <taxon>Pentapetalae</taxon>
        <taxon>rosids</taxon>
        <taxon>fabids</taxon>
        <taxon>Oxalidales</taxon>
        <taxon>Cephalotaceae</taxon>
        <taxon>Cephalotus</taxon>
    </lineage>
</organism>
<keyword evidence="9 12" id="KW-0408">Iron</keyword>
<dbReference type="GO" id="GO:0016020">
    <property type="term" value="C:membrane"/>
    <property type="evidence" value="ECO:0007669"/>
    <property type="project" value="UniProtKB-SubCell"/>
</dbReference>
<keyword evidence="10 13" id="KW-0503">Monooxygenase</keyword>
<keyword evidence="4 12" id="KW-0349">Heme</keyword>
<evidence type="ECO:0000256" key="6">
    <source>
        <dbReference type="ARBA" id="ARBA00022723"/>
    </source>
</evidence>
<dbReference type="InterPro" id="IPR002401">
    <property type="entry name" value="Cyt_P450_E_grp-I"/>
</dbReference>
<evidence type="ECO:0000256" key="8">
    <source>
        <dbReference type="ARBA" id="ARBA00023002"/>
    </source>
</evidence>
<evidence type="ECO:0000313" key="15">
    <source>
        <dbReference type="EMBL" id="GAV59497.1"/>
    </source>
</evidence>
<evidence type="ECO:0000256" key="7">
    <source>
        <dbReference type="ARBA" id="ARBA00022989"/>
    </source>
</evidence>
<dbReference type="OrthoDB" id="2789670at2759"/>
<evidence type="ECO:0000256" key="1">
    <source>
        <dbReference type="ARBA" id="ARBA00001971"/>
    </source>
</evidence>
<comment type="caution">
    <text evidence="15">The sequence shown here is derived from an EMBL/GenBank/DDBJ whole genome shotgun (WGS) entry which is preliminary data.</text>
</comment>
<dbReference type="PANTHER" id="PTHR47955">
    <property type="entry name" value="CYTOCHROME P450 FAMILY 71 PROTEIN"/>
    <property type="match status" value="1"/>
</dbReference>
<comment type="cofactor">
    <cofactor evidence="1 12">
        <name>heme</name>
        <dbReference type="ChEBI" id="CHEBI:30413"/>
    </cofactor>
</comment>
<proteinExistence type="inferred from homology"/>
<feature type="binding site" description="axial binding residue" evidence="12">
    <location>
        <position position="436"/>
    </location>
    <ligand>
        <name>heme</name>
        <dbReference type="ChEBI" id="CHEBI:30413"/>
    </ligand>
    <ligandPart>
        <name>Fe</name>
        <dbReference type="ChEBI" id="CHEBI:18248"/>
    </ligandPart>
</feature>
<dbReference type="PROSITE" id="PS00086">
    <property type="entry name" value="CYTOCHROME_P450"/>
    <property type="match status" value="1"/>
</dbReference>
<comment type="similarity">
    <text evidence="3 13">Belongs to the cytochrome P450 family.</text>
</comment>
<dbReference type="PRINTS" id="PR00385">
    <property type="entry name" value="P450"/>
</dbReference>
<evidence type="ECO:0000256" key="12">
    <source>
        <dbReference type="PIRSR" id="PIRSR602401-1"/>
    </source>
</evidence>
<dbReference type="GO" id="GO:0005506">
    <property type="term" value="F:iron ion binding"/>
    <property type="evidence" value="ECO:0007669"/>
    <property type="project" value="InterPro"/>
</dbReference>
<evidence type="ECO:0000256" key="3">
    <source>
        <dbReference type="ARBA" id="ARBA00010617"/>
    </source>
</evidence>
<dbReference type="Gene3D" id="1.10.630.10">
    <property type="entry name" value="Cytochrome P450"/>
    <property type="match status" value="1"/>
</dbReference>